<dbReference type="Proteomes" id="UP000481153">
    <property type="component" value="Unassembled WGS sequence"/>
</dbReference>
<protein>
    <submittedName>
        <fullName evidence="1">Uncharacterized protein</fullName>
    </submittedName>
</protein>
<reference evidence="1 2" key="1">
    <citation type="submission" date="2019-07" db="EMBL/GenBank/DDBJ databases">
        <title>Genomics analysis of Aphanomyces spp. identifies a new class of oomycete effector associated with host adaptation.</title>
        <authorList>
            <person name="Gaulin E."/>
        </authorList>
    </citation>
    <scope>NUCLEOTIDE SEQUENCE [LARGE SCALE GENOMIC DNA]</scope>
    <source>
        <strain evidence="1 2">ATCC 201684</strain>
    </source>
</reference>
<name>A0A6G0XA71_9STRA</name>
<comment type="caution">
    <text evidence="1">The sequence shown here is derived from an EMBL/GenBank/DDBJ whole genome shotgun (WGS) entry which is preliminary data.</text>
</comment>
<proteinExistence type="predicted"/>
<dbReference type="EMBL" id="VJMJ01000085">
    <property type="protein sequence ID" value="KAF0736988.1"/>
    <property type="molecule type" value="Genomic_DNA"/>
</dbReference>
<gene>
    <name evidence="1" type="ORF">Ae201684_006799</name>
</gene>
<dbReference type="VEuPathDB" id="FungiDB:AeMF1_004628"/>
<dbReference type="AlphaFoldDB" id="A0A6G0XA71"/>
<keyword evidence="2" id="KW-1185">Reference proteome</keyword>
<sequence length="474" mass="52462">MAFQQPASLYYGQHLPHGIAAFAYLTGRQGTWRSIHSIKYEEEYYTSAQFATPCPPLAGHPTDVAKLLEKASVSPNDQIYTARDSNCLLLSDFGNRWSVNQPPRGQHVFVEHVGANKCGVQTNDPLFLAWLDDNWAARNMMQAYNAPLPWGLHASTTPSRRTVLDVGTFDPCPNASTTSFIDRIAQHALYQANTGDWNGVLSSFDHMLSIAKPSFNHTTHWFDYTDVDDVYHLALMKIVGQRLLDDNSRASPRVLEHVRALHGNLLTMQGRNATGGLIGWTTSVKNVKSLINTETTALAVLALCAGAQFCFEASAPPMKPARGFFVRPYAVVSAVVGRSPAGHRMVFGPNVRLPTGEFVVSFNLRMNSSRVPNEDQFVGTVDDFDGVSVLASMDFHGSENEWSLVNLGVSVTTQDNSMEFRVWWHGTTAFDVGAITVAAKKNSQQDAIQSTDFNQVQAAEDYSRTRWDFALRHV</sequence>
<organism evidence="1 2">
    <name type="scientific">Aphanomyces euteiches</name>
    <dbReference type="NCBI Taxonomy" id="100861"/>
    <lineage>
        <taxon>Eukaryota</taxon>
        <taxon>Sar</taxon>
        <taxon>Stramenopiles</taxon>
        <taxon>Oomycota</taxon>
        <taxon>Saprolegniomycetes</taxon>
        <taxon>Saprolegniales</taxon>
        <taxon>Verrucalvaceae</taxon>
        <taxon>Aphanomyces</taxon>
    </lineage>
</organism>
<evidence type="ECO:0000313" key="2">
    <source>
        <dbReference type="Proteomes" id="UP000481153"/>
    </source>
</evidence>
<accession>A0A6G0XA71</accession>
<evidence type="ECO:0000313" key="1">
    <source>
        <dbReference type="EMBL" id="KAF0736988.1"/>
    </source>
</evidence>